<evidence type="ECO:0000313" key="2">
    <source>
        <dbReference type="Proteomes" id="UP000188145"/>
    </source>
</evidence>
<name>A0A1Q2CQ04_9ACTN</name>
<keyword evidence="2" id="KW-1185">Reference proteome</keyword>
<reference evidence="2" key="1">
    <citation type="submission" date="2017-02" db="EMBL/GenBank/DDBJ databases">
        <title>Tessaracoccus aquaemaris sp. nov., isolated from the intestine of a Korean rockfish, Sebastes schlegelii, in a marine aquaculture pond.</title>
        <authorList>
            <person name="Tak E.J."/>
            <person name="Bae J.-W."/>
        </authorList>
    </citation>
    <scope>NUCLEOTIDE SEQUENCE [LARGE SCALE GENOMIC DNA]</scope>
    <source>
        <strain evidence="2">NSG39</strain>
    </source>
</reference>
<accession>A0A1Q2CQ04</accession>
<dbReference type="AlphaFoldDB" id="A0A1Q2CQ04"/>
<dbReference type="KEGG" id="tes:BW730_12510"/>
<evidence type="ECO:0000313" key="1">
    <source>
        <dbReference type="EMBL" id="AQP48201.1"/>
    </source>
</evidence>
<dbReference type="GO" id="GO:0005975">
    <property type="term" value="P:carbohydrate metabolic process"/>
    <property type="evidence" value="ECO:0007669"/>
    <property type="project" value="UniProtKB-ARBA"/>
</dbReference>
<evidence type="ECO:0008006" key="3">
    <source>
        <dbReference type="Google" id="ProtNLM"/>
    </source>
</evidence>
<dbReference type="Gene3D" id="2.60.40.10">
    <property type="entry name" value="Immunoglobulins"/>
    <property type="match status" value="1"/>
</dbReference>
<dbReference type="OrthoDB" id="9807115at2"/>
<proteinExistence type="predicted"/>
<organism evidence="1 2">
    <name type="scientific">Tessaracoccus aquimaris</name>
    <dbReference type="NCBI Taxonomy" id="1332264"/>
    <lineage>
        <taxon>Bacteria</taxon>
        <taxon>Bacillati</taxon>
        <taxon>Actinomycetota</taxon>
        <taxon>Actinomycetes</taxon>
        <taxon>Propionibacteriales</taxon>
        <taxon>Propionibacteriaceae</taxon>
        <taxon>Tessaracoccus</taxon>
    </lineage>
</organism>
<dbReference type="Proteomes" id="UP000188145">
    <property type="component" value="Chromosome"/>
</dbReference>
<dbReference type="RefSeq" id="WP_077686527.1">
    <property type="nucleotide sequence ID" value="NZ_CP019606.1"/>
</dbReference>
<sequence length="117" mass="11789">MLNQRGDSAPKHKRRGLGWLNVAIAVGLIGGFSAGLAQPANAAPGDLAFGKVIVDSNKNDAIDSGPVGTNDTPLAGVKVTLQGSDATIPGVSVTTDAQGNWAFLPADATTQGLVRTP</sequence>
<dbReference type="InterPro" id="IPR013783">
    <property type="entry name" value="Ig-like_fold"/>
</dbReference>
<dbReference type="SUPFAM" id="SSF117074">
    <property type="entry name" value="Hypothetical protein PA1324"/>
    <property type="match status" value="1"/>
</dbReference>
<dbReference type="STRING" id="1332264.BW730_12510"/>
<protein>
    <recommendedName>
        <fullName evidence="3">SD-repeat containing protein B domain-containing protein</fullName>
    </recommendedName>
</protein>
<gene>
    <name evidence="1" type="ORF">BW730_12510</name>
</gene>
<dbReference type="EMBL" id="CP019606">
    <property type="protein sequence ID" value="AQP48201.1"/>
    <property type="molecule type" value="Genomic_DNA"/>
</dbReference>